<protein>
    <recommendedName>
        <fullName evidence="5">DUF2946 domain-containing protein</fullName>
    </recommendedName>
</protein>
<sequence>MKWFRSNIKHGSRLALLALAIQFVLSFGHHHGAVALAAPAIAMQASDAAGTGTDKTLATHDSDPANASAPRPAEPTSGADQDSDHCAVCAVLALARTVLFSVPPVLPLQDAYHVLYLTAAAEFNHLESRRVAFQPRAPPSS</sequence>
<dbReference type="AlphaFoldDB" id="Q3SPA8"/>
<dbReference type="STRING" id="323098.Nwi_2630"/>
<reference evidence="3 4" key="1">
    <citation type="journal article" date="2006" name="Appl. Environ. Microbiol.">
        <title>Genome sequence of the chemolithoautotrophic nitrite-oxidizing bacterium Nitrobacter winogradskyi Nb-255.</title>
        <authorList>
            <person name="Starkenburg S.R."/>
            <person name="Chain P.S."/>
            <person name="Sayavedra-Soto L.A."/>
            <person name="Hauser L."/>
            <person name="Land M.L."/>
            <person name="Larimer F.W."/>
            <person name="Malfatti S.A."/>
            <person name="Klotz M.G."/>
            <person name="Bottomley P.J."/>
            <person name="Arp D.J."/>
            <person name="Hickey W.J."/>
        </authorList>
    </citation>
    <scope>NUCLEOTIDE SEQUENCE [LARGE SCALE GENOMIC DNA]</scope>
    <source>
        <strain evidence="4">ATCC 25391 / DSM 10237 / CIP 104748 / NCIMB 11846 / Nb-255</strain>
    </source>
</reference>
<dbReference type="HOGENOM" id="CLU_150626_0_0_5"/>
<dbReference type="eggNOG" id="ENOG5032NPW">
    <property type="taxonomic scope" value="Bacteria"/>
</dbReference>
<feature type="chain" id="PRO_5004229154" description="DUF2946 domain-containing protein" evidence="2">
    <location>
        <begin position="33"/>
        <end position="141"/>
    </location>
</feature>
<keyword evidence="4" id="KW-1185">Reference proteome</keyword>
<dbReference type="InterPro" id="IPR021333">
    <property type="entry name" value="DUF2946"/>
</dbReference>
<feature type="region of interest" description="Disordered" evidence="1">
    <location>
        <begin position="49"/>
        <end position="82"/>
    </location>
</feature>
<dbReference type="KEGG" id="nwi:Nwi_2630"/>
<dbReference type="OrthoDB" id="8129627at2"/>
<dbReference type="RefSeq" id="WP_011315833.1">
    <property type="nucleotide sequence ID" value="NC_007406.1"/>
</dbReference>
<keyword evidence="2" id="KW-0732">Signal</keyword>
<accession>Q3SPA8</accession>
<organism evidence="3 4">
    <name type="scientific">Nitrobacter winogradskyi (strain ATCC 25391 / DSM 10237 / CIP 104748 / NCIMB 11846 / Nb-255)</name>
    <dbReference type="NCBI Taxonomy" id="323098"/>
    <lineage>
        <taxon>Bacteria</taxon>
        <taxon>Pseudomonadati</taxon>
        <taxon>Pseudomonadota</taxon>
        <taxon>Alphaproteobacteria</taxon>
        <taxon>Hyphomicrobiales</taxon>
        <taxon>Nitrobacteraceae</taxon>
        <taxon>Nitrobacter</taxon>
    </lineage>
</organism>
<dbReference type="Proteomes" id="UP000002531">
    <property type="component" value="Chromosome"/>
</dbReference>
<evidence type="ECO:0000313" key="4">
    <source>
        <dbReference type="Proteomes" id="UP000002531"/>
    </source>
</evidence>
<gene>
    <name evidence="3" type="ordered locus">Nwi_2630</name>
</gene>
<dbReference type="EMBL" id="CP000115">
    <property type="protein sequence ID" value="ABA05883.1"/>
    <property type="molecule type" value="Genomic_DNA"/>
</dbReference>
<evidence type="ECO:0000313" key="3">
    <source>
        <dbReference type="EMBL" id="ABA05883.1"/>
    </source>
</evidence>
<evidence type="ECO:0000256" key="2">
    <source>
        <dbReference type="SAM" id="SignalP"/>
    </source>
</evidence>
<proteinExistence type="predicted"/>
<evidence type="ECO:0000256" key="1">
    <source>
        <dbReference type="SAM" id="MobiDB-lite"/>
    </source>
</evidence>
<dbReference type="Pfam" id="PF11162">
    <property type="entry name" value="DUF2946"/>
    <property type="match status" value="1"/>
</dbReference>
<feature type="signal peptide" evidence="2">
    <location>
        <begin position="1"/>
        <end position="32"/>
    </location>
</feature>
<name>Q3SPA8_NITWN</name>
<evidence type="ECO:0008006" key="5">
    <source>
        <dbReference type="Google" id="ProtNLM"/>
    </source>
</evidence>